<dbReference type="EMBL" id="JADGMQ010000021">
    <property type="protein sequence ID" value="MBI1622699.1"/>
    <property type="molecule type" value="Genomic_DNA"/>
</dbReference>
<gene>
    <name evidence="1" type="ORF">IOD40_18750</name>
</gene>
<organism evidence="1 2">
    <name type="scientific">Aquamicrobium zhengzhouense</name>
    <dbReference type="NCBI Taxonomy" id="2781738"/>
    <lineage>
        <taxon>Bacteria</taxon>
        <taxon>Pseudomonadati</taxon>
        <taxon>Pseudomonadota</taxon>
        <taxon>Alphaproteobacteria</taxon>
        <taxon>Hyphomicrobiales</taxon>
        <taxon>Phyllobacteriaceae</taxon>
        <taxon>Aquamicrobium</taxon>
    </lineage>
</organism>
<dbReference type="Proteomes" id="UP000601789">
    <property type="component" value="Unassembled WGS sequence"/>
</dbReference>
<evidence type="ECO:0000313" key="1">
    <source>
        <dbReference type="EMBL" id="MBI1622699.1"/>
    </source>
</evidence>
<sequence>MRRHVGTARDPGGAGADELWPGLYACRHELVHRPDVALVMAKPPLP</sequence>
<protein>
    <submittedName>
        <fullName evidence="1">Uncharacterized protein</fullName>
    </submittedName>
</protein>
<dbReference type="RefSeq" id="WP_198478235.1">
    <property type="nucleotide sequence ID" value="NZ_JADGMQ010000021.1"/>
</dbReference>
<proteinExistence type="predicted"/>
<comment type="caution">
    <text evidence="1">The sequence shown here is derived from an EMBL/GenBank/DDBJ whole genome shotgun (WGS) entry which is preliminary data.</text>
</comment>
<keyword evidence="2" id="KW-1185">Reference proteome</keyword>
<accession>A0ABS0SHC5</accession>
<name>A0ABS0SHC5_9HYPH</name>
<reference evidence="1 2" key="1">
    <citation type="submission" date="2020-10" db="EMBL/GenBank/DDBJ databases">
        <title>Aquamicrobium zhengzhouensis sp. nov., a exopolysaccharide producing bacterium isolated from farmland soil.</title>
        <authorList>
            <person name="Wang X."/>
        </authorList>
    </citation>
    <scope>NUCLEOTIDE SEQUENCE [LARGE SCALE GENOMIC DNA]</scope>
    <source>
        <strain evidence="2">cd-1</strain>
    </source>
</reference>
<evidence type="ECO:0000313" key="2">
    <source>
        <dbReference type="Proteomes" id="UP000601789"/>
    </source>
</evidence>